<dbReference type="RefSeq" id="WP_186954830.1">
    <property type="nucleotide sequence ID" value="NZ_JACOFX010000009.1"/>
</dbReference>
<gene>
    <name evidence="2" type="ORF">H8L47_17230</name>
</gene>
<evidence type="ECO:0000313" key="3">
    <source>
        <dbReference type="Proteomes" id="UP000646911"/>
    </source>
</evidence>
<evidence type="ECO:0000256" key="1">
    <source>
        <dbReference type="SAM" id="SignalP"/>
    </source>
</evidence>
<dbReference type="Proteomes" id="UP000646911">
    <property type="component" value="Unassembled WGS sequence"/>
</dbReference>
<organism evidence="2 3">
    <name type="scientific">Undibacterium umbellatum</name>
    <dbReference type="NCBI Taxonomy" id="2762300"/>
    <lineage>
        <taxon>Bacteria</taxon>
        <taxon>Pseudomonadati</taxon>
        <taxon>Pseudomonadota</taxon>
        <taxon>Betaproteobacteria</taxon>
        <taxon>Burkholderiales</taxon>
        <taxon>Oxalobacteraceae</taxon>
        <taxon>Undibacterium</taxon>
    </lineage>
</organism>
<dbReference type="InterPro" id="IPR058148">
    <property type="entry name" value="M949_RS01915-like_dom"/>
</dbReference>
<dbReference type="EMBL" id="JACOFX010000009">
    <property type="protein sequence ID" value="MBC3909303.1"/>
    <property type="molecule type" value="Genomic_DNA"/>
</dbReference>
<proteinExistence type="predicted"/>
<accession>A0ABR6ZC20</accession>
<protein>
    <submittedName>
        <fullName evidence="2">Uncharacterized protein</fullName>
    </submittedName>
</protein>
<dbReference type="NCBIfam" id="NF046077">
    <property type="entry name" value="LPS_M949_RS01915"/>
    <property type="match status" value="1"/>
</dbReference>
<feature type="chain" id="PRO_5045558498" evidence="1">
    <location>
        <begin position="19"/>
        <end position="227"/>
    </location>
</feature>
<comment type="caution">
    <text evidence="2">The sequence shown here is derived from an EMBL/GenBank/DDBJ whole genome shotgun (WGS) entry which is preliminary data.</text>
</comment>
<keyword evidence="3" id="KW-1185">Reference proteome</keyword>
<name>A0ABR6ZC20_9BURK</name>
<evidence type="ECO:0000313" key="2">
    <source>
        <dbReference type="EMBL" id="MBC3909303.1"/>
    </source>
</evidence>
<sequence length="227" mass="25508">MKYLIPTTLLFLSVLAFGQGKDGKNTCTDALPPSADNLKNLGMQLPLTKHFCYSDHGGNYVLYLTEKQDKVFAADKLSSAIEAHLFQVQNDKSLTKVLSIRDKAGNNEAGLEFWSKLTEITDIDKDGNIDPILVYRFYNADDDSKVNYDTFAGRIKIILFYKGEKVVISAITGDLDGERLTTATENFFSLPASVQKHLVKKMIGMYKDNLYGFDNSYKYFPQKPKGN</sequence>
<feature type="signal peptide" evidence="1">
    <location>
        <begin position="1"/>
        <end position="18"/>
    </location>
</feature>
<reference evidence="2 3" key="1">
    <citation type="submission" date="2020-08" db="EMBL/GenBank/DDBJ databases">
        <title>Novel species isolated from subtropical streams in China.</title>
        <authorList>
            <person name="Lu H."/>
        </authorList>
    </citation>
    <scope>NUCLEOTIDE SEQUENCE [LARGE SCALE GENOMIC DNA]</scope>
    <source>
        <strain evidence="2 3">NL8W</strain>
    </source>
</reference>
<keyword evidence="1" id="KW-0732">Signal</keyword>